<dbReference type="Proteomes" id="UP000817658">
    <property type="component" value="Chromosome 1"/>
</dbReference>
<proteinExistence type="predicted"/>
<dbReference type="AlphaFoldDB" id="Q5JLA1"/>
<evidence type="ECO:0000313" key="1">
    <source>
        <dbReference type="EMBL" id="BAD87757.1"/>
    </source>
</evidence>
<reference evidence="1" key="1">
    <citation type="journal article" date="2002" name="Nature">
        <title>The genome sequence and structure of rice chromosome 1.</title>
        <authorList>
            <person name="Sasaki T."/>
            <person name="Matsumoto T."/>
            <person name="Yamamoto K."/>
            <person name="Sakata K."/>
            <person name="Baba T."/>
            <person name="Katayose Y."/>
            <person name="Wu J."/>
            <person name="Niimura Y."/>
            <person name="Cheng Z."/>
            <person name="Nagamura Y."/>
            <person name="Antonio B.A."/>
            <person name="Kanamori H."/>
            <person name="Hosokawa S."/>
            <person name="Masukawa M."/>
            <person name="Arikawa K."/>
            <person name="Chiden Y."/>
            <person name="Hayashi M."/>
            <person name="Okamoto M."/>
            <person name="Ando T."/>
            <person name="Aoki H."/>
            <person name="Arita K."/>
            <person name="Hamada M."/>
            <person name="Harada C."/>
            <person name="Hijishita S."/>
            <person name="Honda M."/>
            <person name="Ichikawa Y."/>
            <person name="Idonuma A."/>
            <person name="Iijima M."/>
            <person name="Ikeda M."/>
            <person name="Ikeno M."/>
            <person name="Itoh S."/>
            <person name="Itoh T."/>
            <person name="Itoh Y."/>
            <person name="Itoh Y."/>
            <person name="Iwabuchi A."/>
            <person name="Kamiya K."/>
            <person name="Karasawa W."/>
            <person name="Katagiri S."/>
            <person name="Kikuta A."/>
            <person name="Kobayashi N."/>
            <person name="Kono I."/>
            <person name="Machita K."/>
            <person name="Maehara T."/>
            <person name="Mizuno H."/>
            <person name="Mizubayashi T."/>
            <person name="Mukai Y."/>
            <person name="Nagasaki H."/>
            <person name="Nakashima M."/>
            <person name="Nakama Y."/>
            <person name="Nakamichi Y."/>
            <person name="Nakamura M."/>
            <person name="Namiki N."/>
            <person name="Negishi M."/>
            <person name="Ohta I."/>
            <person name="Ono N."/>
            <person name="Saji S."/>
            <person name="Sakai K."/>
            <person name="Shibata M."/>
            <person name="Shimokawa T."/>
            <person name="Shomura A."/>
            <person name="Song J."/>
            <person name="Takazaki Y."/>
            <person name="Terasawa K."/>
            <person name="Tsuji K."/>
            <person name="Waki K."/>
            <person name="Yamagata H."/>
            <person name="Yamane H."/>
            <person name="Yoshiki S."/>
            <person name="Yoshihara R."/>
            <person name="Yukawa K."/>
            <person name="Zhong H."/>
            <person name="Iwama H."/>
            <person name="Endo T."/>
            <person name="Ito H."/>
            <person name="Hahn J.H."/>
            <person name="Kim H.I."/>
            <person name="Eun M.Y."/>
            <person name="Yano M."/>
            <person name="Jiang J."/>
            <person name="Gojobori T."/>
        </authorList>
    </citation>
    <scope>NUCLEOTIDE SEQUENCE [LARGE SCALE GENOMIC DNA]</scope>
</reference>
<gene>
    <name evidence="1" type="primary">P0480C01.19</name>
</gene>
<sequence length="81" mass="9203">MDWRGPRRDSQHVRLSRDHGRGAIAAVGFRFREGAHAAVAERSRWVWVWWRGRGTGLQSVDDWAGLARWSPSSGASTCRWG</sequence>
<accession>Q5JLA1</accession>
<dbReference type="EMBL" id="AP003453">
    <property type="protein sequence ID" value="BAD87757.1"/>
    <property type="molecule type" value="Genomic_DNA"/>
</dbReference>
<protein>
    <submittedName>
        <fullName evidence="1">Uncharacterized protein</fullName>
    </submittedName>
</protein>
<organism evidence="1">
    <name type="scientific">Oryza sativa subsp. japonica</name>
    <name type="common">Rice</name>
    <dbReference type="NCBI Taxonomy" id="39947"/>
    <lineage>
        <taxon>Eukaryota</taxon>
        <taxon>Viridiplantae</taxon>
        <taxon>Streptophyta</taxon>
        <taxon>Embryophyta</taxon>
        <taxon>Tracheophyta</taxon>
        <taxon>Spermatophyta</taxon>
        <taxon>Magnoliopsida</taxon>
        <taxon>Liliopsida</taxon>
        <taxon>Poales</taxon>
        <taxon>Poaceae</taxon>
        <taxon>BOP clade</taxon>
        <taxon>Oryzoideae</taxon>
        <taxon>Oryzeae</taxon>
        <taxon>Oryzinae</taxon>
        <taxon>Oryza</taxon>
        <taxon>Oryza sativa</taxon>
    </lineage>
</organism>
<name>Q5JLA1_ORYSJ</name>